<feature type="domain" description="Amidase" evidence="7">
    <location>
        <begin position="63"/>
        <end position="545"/>
    </location>
</feature>
<dbReference type="GO" id="GO:0004040">
    <property type="term" value="F:amidase activity"/>
    <property type="evidence" value="ECO:0007669"/>
    <property type="project" value="UniProtKB-EC"/>
</dbReference>
<dbReference type="GeneID" id="19200210"/>
<proteinExistence type="inferred from homology"/>
<dbReference type="InterPro" id="IPR023631">
    <property type="entry name" value="Amidase_dom"/>
</dbReference>
<feature type="binding site" evidence="6">
    <location>
        <position position="190"/>
    </location>
    <ligand>
        <name>substrate</name>
    </ligand>
</feature>
<dbReference type="RefSeq" id="XP_007772700.1">
    <property type="nucleotide sequence ID" value="XM_007774510.1"/>
</dbReference>
<evidence type="ECO:0000256" key="4">
    <source>
        <dbReference type="ARBA" id="ARBA00022801"/>
    </source>
</evidence>
<feature type="binding site" evidence="6">
    <location>
        <begin position="211"/>
        <end position="214"/>
    </location>
    <ligand>
        <name>substrate</name>
    </ligand>
</feature>
<sequence length="569" mass="62920">MLWSYISHLRACRQKQHEREQRLADLDQRYYEPFTADDKHILSLPISAIVVGVNSAKLFTRDVLFAYGKAARLAHLQTNCLTEVMLSSAEGWADAVAQQPSSTARPLAGVPVSLKDMIALQGWDACIGYSAHVGKPFKAHSAIVRLLLDAGAVPFVKTNVPTTLLSFESSNDVFGTTENPHKKGFSPGGSSGGEGALLALGGSRIGVGTDVAGSVRAPAHYSGVYTIRSSMYRFPRTGNATCMPGQEAIPATHSPMARTLEDLETFWRAVMEMRPWEYDHSVIEMPWRDVKLPTDRPLRWGVMWDDGIVAPSPACSRALKMVTDALKGAGHEIVTLQSPSPYEGLQLASQILLAEGGKTAGGPLRTGERNSAGIATGFIALGLPQWARRIFAWYIRYIRRDPIYAGLIEGWREKTVQEYYALIAKREEYRAQWFKVWRGMDISKASGEGVDFILTVPNALPAVPHGGLRHGWKACCYTFLFSLLDYPCGVMPITKVEGVLDSLPEGFRPRNLIEKKNYKMYNSEGMDGLPVGVQVIGQRLNEEHVMEAMKLIEELMRREGRKYAGLALF</sequence>
<evidence type="ECO:0000313" key="8">
    <source>
        <dbReference type="EMBL" id="EIW77307.1"/>
    </source>
</evidence>
<dbReference type="SUPFAM" id="SSF75304">
    <property type="entry name" value="Amidase signature (AS) enzymes"/>
    <property type="match status" value="1"/>
</dbReference>
<evidence type="ECO:0000256" key="6">
    <source>
        <dbReference type="PIRSR" id="PIRSR001221-2"/>
    </source>
</evidence>
<dbReference type="AlphaFoldDB" id="A0A5M3ME29"/>
<comment type="catalytic activity">
    <reaction evidence="1">
        <text>a monocarboxylic acid amide + H2O = a monocarboxylate + NH4(+)</text>
        <dbReference type="Rhea" id="RHEA:12020"/>
        <dbReference type="ChEBI" id="CHEBI:15377"/>
        <dbReference type="ChEBI" id="CHEBI:28938"/>
        <dbReference type="ChEBI" id="CHEBI:35757"/>
        <dbReference type="ChEBI" id="CHEBI:83628"/>
        <dbReference type="EC" id="3.5.1.4"/>
    </reaction>
</comment>
<comment type="similarity">
    <text evidence="2">Belongs to the amidase family.</text>
</comment>
<dbReference type="InterPro" id="IPR020556">
    <property type="entry name" value="Amidase_CS"/>
</dbReference>
<evidence type="ECO:0000256" key="2">
    <source>
        <dbReference type="ARBA" id="ARBA00009199"/>
    </source>
</evidence>
<dbReference type="PANTHER" id="PTHR46072">
    <property type="entry name" value="AMIDASE-RELATED-RELATED"/>
    <property type="match status" value="1"/>
</dbReference>
<dbReference type="PANTHER" id="PTHR46072:SF10">
    <property type="entry name" value="ACETAMIDASE"/>
    <property type="match status" value="1"/>
</dbReference>
<dbReference type="PROSITE" id="PS00571">
    <property type="entry name" value="AMIDASES"/>
    <property type="match status" value="1"/>
</dbReference>
<evidence type="ECO:0000256" key="1">
    <source>
        <dbReference type="ARBA" id="ARBA00001311"/>
    </source>
</evidence>
<accession>A0A5M3ME29</accession>
<feature type="active site" description="Acyl-ester intermediate" evidence="5">
    <location>
        <position position="214"/>
    </location>
</feature>
<evidence type="ECO:0000256" key="5">
    <source>
        <dbReference type="PIRSR" id="PIRSR001221-1"/>
    </source>
</evidence>
<organism evidence="8 9">
    <name type="scientific">Coniophora puteana (strain RWD-64-598)</name>
    <name type="common">Brown rot fungus</name>
    <dbReference type="NCBI Taxonomy" id="741705"/>
    <lineage>
        <taxon>Eukaryota</taxon>
        <taxon>Fungi</taxon>
        <taxon>Dikarya</taxon>
        <taxon>Basidiomycota</taxon>
        <taxon>Agaricomycotina</taxon>
        <taxon>Agaricomycetes</taxon>
        <taxon>Agaricomycetidae</taxon>
        <taxon>Boletales</taxon>
        <taxon>Coniophorineae</taxon>
        <taxon>Coniophoraceae</taxon>
        <taxon>Coniophora</taxon>
    </lineage>
</organism>
<dbReference type="OMA" id="ENQTIWT"/>
<feature type="active site" description="Charge relay system" evidence="5">
    <location>
        <position position="190"/>
    </location>
</feature>
<feature type="binding site" evidence="6">
    <location>
        <position position="164"/>
    </location>
    <ligand>
        <name>substrate</name>
    </ligand>
</feature>
<feature type="active site" description="Charge relay system" evidence="5">
    <location>
        <position position="115"/>
    </location>
</feature>
<gene>
    <name evidence="8" type="ORF">CONPUDRAFT_129554</name>
</gene>
<comment type="caution">
    <text evidence="8">The sequence shown here is derived from an EMBL/GenBank/DDBJ whole genome shotgun (WGS) entry which is preliminary data.</text>
</comment>
<evidence type="ECO:0000313" key="9">
    <source>
        <dbReference type="Proteomes" id="UP000053558"/>
    </source>
</evidence>
<keyword evidence="4" id="KW-0378">Hydrolase</keyword>
<dbReference type="Gene3D" id="3.90.1300.10">
    <property type="entry name" value="Amidase signature (AS) domain"/>
    <property type="match status" value="1"/>
</dbReference>
<reference evidence="9" key="1">
    <citation type="journal article" date="2012" name="Science">
        <title>The Paleozoic origin of enzymatic lignin decomposition reconstructed from 31 fungal genomes.</title>
        <authorList>
            <person name="Floudas D."/>
            <person name="Binder M."/>
            <person name="Riley R."/>
            <person name="Barry K."/>
            <person name="Blanchette R.A."/>
            <person name="Henrissat B."/>
            <person name="Martinez A.T."/>
            <person name="Otillar R."/>
            <person name="Spatafora J.W."/>
            <person name="Yadav J.S."/>
            <person name="Aerts A."/>
            <person name="Benoit I."/>
            <person name="Boyd A."/>
            <person name="Carlson A."/>
            <person name="Copeland A."/>
            <person name="Coutinho P.M."/>
            <person name="de Vries R.P."/>
            <person name="Ferreira P."/>
            <person name="Findley K."/>
            <person name="Foster B."/>
            <person name="Gaskell J."/>
            <person name="Glotzer D."/>
            <person name="Gorecki P."/>
            <person name="Heitman J."/>
            <person name="Hesse C."/>
            <person name="Hori C."/>
            <person name="Igarashi K."/>
            <person name="Jurgens J.A."/>
            <person name="Kallen N."/>
            <person name="Kersten P."/>
            <person name="Kohler A."/>
            <person name="Kuees U."/>
            <person name="Kumar T.K.A."/>
            <person name="Kuo A."/>
            <person name="LaButti K."/>
            <person name="Larrondo L.F."/>
            <person name="Lindquist E."/>
            <person name="Ling A."/>
            <person name="Lombard V."/>
            <person name="Lucas S."/>
            <person name="Lundell T."/>
            <person name="Martin R."/>
            <person name="McLaughlin D.J."/>
            <person name="Morgenstern I."/>
            <person name="Morin E."/>
            <person name="Murat C."/>
            <person name="Nagy L.G."/>
            <person name="Nolan M."/>
            <person name="Ohm R.A."/>
            <person name="Patyshakuliyeva A."/>
            <person name="Rokas A."/>
            <person name="Ruiz-Duenas F.J."/>
            <person name="Sabat G."/>
            <person name="Salamov A."/>
            <person name="Samejima M."/>
            <person name="Schmutz J."/>
            <person name="Slot J.C."/>
            <person name="St John F."/>
            <person name="Stenlid J."/>
            <person name="Sun H."/>
            <person name="Sun S."/>
            <person name="Syed K."/>
            <person name="Tsang A."/>
            <person name="Wiebenga A."/>
            <person name="Young D."/>
            <person name="Pisabarro A."/>
            <person name="Eastwood D.C."/>
            <person name="Martin F."/>
            <person name="Cullen D."/>
            <person name="Grigoriev I.V."/>
            <person name="Hibbett D.S."/>
        </authorList>
    </citation>
    <scope>NUCLEOTIDE SEQUENCE [LARGE SCALE GENOMIC DNA]</scope>
    <source>
        <strain evidence="9">RWD-64-598 SS2</strain>
    </source>
</reference>
<dbReference type="EC" id="3.5.1.4" evidence="3"/>
<dbReference type="PIRSF" id="PIRSF001221">
    <property type="entry name" value="Amidase_fungi"/>
    <property type="match status" value="1"/>
</dbReference>
<dbReference type="OrthoDB" id="6428749at2759"/>
<dbReference type="Proteomes" id="UP000053558">
    <property type="component" value="Unassembled WGS sequence"/>
</dbReference>
<dbReference type="InterPro" id="IPR036928">
    <property type="entry name" value="AS_sf"/>
</dbReference>
<dbReference type="KEGG" id="cput:CONPUDRAFT_129554"/>
<evidence type="ECO:0000256" key="3">
    <source>
        <dbReference type="ARBA" id="ARBA00012922"/>
    </source>
</evidence>
<protein>
    <recommendedName>
        <fullName evidence="3">amidase</fullName>
        <ecNumber evidence="3">3.5.1.4</ecNumber>
    </recommendedName>
</protein>
<dbReference type="Pfam" id="PF01425">
    <property type="entry name" value="Amidase"/>
    <property type="match status" value="1"/>
</dbReference>
<dbReference type="EMBL" id="JH711584">
    <property type="protein sequence ID" value="EIW77307.1"/>
    <property type="molecule type" value="Genomic_DNA"/>
</dbReference>
<name>A0A5M3ME29_CONPW</name>
<dbReference type="FunFam" id="3.90.1300.10:FF:000003">
    <property type="entry name" value="Amidase signature enzyme"/>
    <property type="match status" value="1"/>
</dbReference>
<evidence type="ECO:0000259" key="7">
    <source>
        <dbReference type="Pfam" id="PF01425"/>
    </source>
</evidence>
<keyword evidence="9" id="KW-1185">Reference proteome</keyword>